<dbReference type="STRING" id="1208365.B273_0013"/>
<dbReference type="AlphaFoldDB" id="K6G7X1"/>
<dbReference type="InterPro" id="IPR036852">
    <property type="entry name" value="Peptidase_S8/S53_dom_sf"/>
</dbReference>
<dbReference type="PRINTS" id="PR00723">
    <property type="entry name" value="SUBTILISIN"/>
</dbReference>
<comment type="similarity">
    <text evidence="5">Belongs to the peptidase S8 family.</text>
</comment>
<name>K6G7X1_9GAMM</name>
<dbReference type="EMBL" id="AMWX01000001">
    <property type="protein sequence ID" value="EKO37219.1"/>
    <property type="molecule type" value="Genomic_DNA"/>
</dbReference>
<comment type="caution">
    <text evidence="8">The sequence shown here is derived from an EMBL/GenBank/DDBJ whole genome shotgun (WGS) entry which is preliminary data.</text>
</comment>
<feature type="active site" description="Charge relay system" evidence="5">
    <location>
        <position position="89"/>
    </location>
</feature>
<dbReference type="PROSITE" id="PS51892">
    <property type="entry name" value="SUBTILASE"/>
    <property type="match status" value="1"/>
</dbReference>
<evidence type="ECO:0000313" key="8">
    <source>
        <dbReference type="EMBL" id="EKO37219.1"/>
    </source>
</evidence>
<dbReference type="EC" id="3.4.21.-" evidence="8"/>
<sequence>MLKNRTLIVILFLIGACGGGGGGGSSPTPTVSVDPTPPTPPAEPSFQELKADFESYYEYRSHWGLELINSSGAHARGATGSGITIGITDSGLDPTHLEIEETRLSPNSDLEYDNYKPNTRQKRHGTMVTSIAAGGLDKSAKSPMHGVAFDADVLFVAIQLAEPDDDYDPVDLGGTDGDGNVTPEQDFTGIDSFFSQLFNFYNFYDVDIVNNSYGFSGNIIDYTETQVRNAFPLTIAEMSQVGTADADKTIYVWAAGNAGGYADQGVDYSSPELLPGMAHFIPEIQGHSIAVVSIDDDGEISDFSSRCGVAQDYCIAAPGGSVNVAYPTSAEDAGIYTNDVNDPDYNDCIVDNSCYAAAGGTSFAAPFVSGGLAVIAGHFEGQLGNTEIVSRLFATANKDGVYADKDIYGQGLMDLDAATAPVGQMSAMLSQNLYGPMTSAESTTINLTNPAFGDALSRSIGNQTVIFFDELHAPFRHSLNGLVSDYRNQVRNLHGFDEMLALSSQTHTTNDTFFEVGFANFSNHSNELVVPDHLLKTKTENKEYFAYFNHDKNTFMSQGINAAWTLGIFQDHELRNKNQLRPKFNNPWLNFTASGTSFGSIKELNSSFDMAFALSNGRNKFQSNEIFGERNSSTVALIELQPKRALPSLQMGLLKENDSSNGLSGSGALNGSDNQLTRFIGLTGSARIFGGKFFSSMYLGQAEDSLNGSGMIQSITKLRSSSFGIGFFRQSIFGLNDQITFTVNQPIRIESGNIAIDVPYYRTKEKEVLFNSLNLNLKPSGREINTKVEYGSSYKQLGYGVALGYKSDPYHMKNMDDYWYLSLGFKIEI</sequence>
<dbReference type="InterPro" id="IPR022398">
    <property type="entry name" value="Peptidase_S8_His-AS"/>
</dbReference>
<evidence type="ECO:0000256" key="6">
    <source>
        <dbReference type="SAM" id="MobiDB-lite"/>
    </source>
</evidence>
<dbReference type="CDD" id="cd04848">
    <property type="entry name" value="Peptidases_S8_Autotransporter_serine_protease_like"/>
    <property type="match status" value="1"/>
</dbReference>
<dbReference type="Gene3D" id="3.40.50.200">
    <property type="entry name" value="Peptidase S8/S53 domain"/>
    <property type="match status" value="1"/>
</dbReference>
<organism evidence="8 9">
    <name type="scientific">SAR86 cluster bacterium SAR86E</name>
    <dbReference type="NCBI Taxonomy" id="1208365"/>
    <lineage>
        <taxon>Bacteria</taxon>
        <taxon>Pseudomonadati</taxon>
        <taxon>Pseudomonadota</taxon>
        <taxon>Gammaproteobacteria</taxon>
        <taxon>SAR86 cluster</taxon>
    </lineage>
</organism>
<gene>
    <name evidence="8" type="ORF">B273_0013</name>
</gene>
<dbReference type="PANTHER" id="PTHR42884">
    <property type="entry name" value="PROPROTEIN CONVERTASE SUBTILISIN/KEXIN-RELATED"/>
    <property type="match status" value="1"/>
</dbReference>
<feature type="region of interest" description="Disordered" evidence="6">
    <location>
        <begin position="23"/>
        <end position="43"/>
    </location>
</feature>
<dbReference type="InterPro" id="IPR023828">
    <property type="entry name" value="Peptidase_S8_Ser-AS"/>
</dbReference>
<evidence type="ECO:0000256" key="1">
    <source>
        <dbReference type="ARBA" id="ARBA00022670"/>
    </source>
</evidence>
<dbReference type="PROSITE" id="PS51257">
    <property type="entry name" value="PROKAR_LIPOPROTEIN"/>
    <property type="match status" value="1"/>
</dbReference>
<dbReference type="GO" id="GO:0016485">
    <property type="term" value="P:protein processing"/>
    <property type="evidence" value="ECO:0007669"/>
    <property type="project" value="TreeGrafter"/>
</dbReference>
<dbReference type="GO" id="GO:0004252">
    <property type="term" value="F:serine-type endopeptidase activity"/>
    <property type="evidence" value="ECO:0007669"/>
    <property type="project" value="UniProtKB-UniRule"/>
</dbReference>
<dbReference type="PROSITE" id="PS00138">
    <property type="entry name" value="SUBTILASE_SER"/>
    <property type="match status" value="1"/>
</dbReference>
<reference evidence="8 9" key="1">
    <citation type="submission" date="2012-09" db="EMBL/GenBank/DDBJ databases">
        <authorList>
            <person name="Dupont C.L."/>
            <person name="Rusch D.B."/>
            <person name="Lombardo M.-J."/>
            <person name="Novotny M."/>
            <person name="Yee-Greenbaum J."/>
            <person name="Laskin R."/>
        </authorList>
    </citation>
    <scope>NUCLEOTIDE SEQUENCE [LARGE SCALE GENOMIC DNA]</scope>
    <source>
        <strain evidence="8">SAR86E</strain>
    </source>
</reference>
<evidence type="ECO:0000256" key="3">
    <source>
        <dbReference type="ARBA" id="ARBA00022801"/>
    </source>
</evidence>
<dbReference type="InterPro" id="IPR015500">
    <property type="entry name" value="Peptidase_S8_subtilisin-rel"/>
</dbReference>
<dbReference type="Proteomes" id="UP000010310">
    <property type="component" value="Unassembled WGS sequence"/>
</dbReference>
<dbReference type="InterPro" id="IPR034061">
    <property type="entry name" value="Peptidases_S8_Autotransporter"/>
</dbReference>
<dbReference type="PROSITE" id="PS00137">
    <property type="entry name" value="SUBTILASE_HIS"/>
    <property type="match status" value="1"/>
</dbReference>
<evidence type="ECO:0000313" key="9">
    <source>
        <dbReference type="Proteomes" id="UP000010310"/>
    </source>
</evidence>
<accession>K6G7X1</accession>
<evidence type="ECO:0000259" key="7">
    <source>
        <dbReference type="Pfam" id="PF00082"/>
    </source>
</evidence>
<protein>
    <submittedName>
        <fullName evidence="8">Peptidase, S8/S53 family</fullName>
        <ecNumber evidence="8">3.4.21.-</ecNumber>
    </submittedName>
</protein>
<feature type="active site" description="Charge relay system" evidence="5">
    <location>
        <position position="362"/>
    </location>
</feature>
<dbReference type="GO" id="GO:0016020">
    <property type="term" value="C:membrane"/>
    <property type="evidence" value="ECO:0007669"/>
    <property type="project" value="TreeGrafter"/>
</dbReference>
<evidence type="ECO:0000256" key="2">
    <source>
        <dbReference type="ARBA" id="ARBA00022729"/>
    </source>
</evidence>
<feature type="domain" description="Peptidase S8/S53" evidence="7">
    <location>
        <begin position="80"/>
        <end position="411"/>
    </location>
</feature>
<keyword evidence="1 5" id="KW-0645">Protease</keyword>
<keyword evidence="4 5" id="KW-0720">Serine protease</keyword>
<feature type="active site" description="Charge relay system" evidence="5">
    <location>
        <position position="124"/>
    </location>
</feature>
<keyword evidence="9" id="KW-1185">Reference proteome</keyword>
<proteinExistence type="inferred from homology"/>
<dbReference type="InterPro" id="IPR000209">
    <property type="entry name" value="Peptidase_S8/S53_dom"/>
</dbReference>
<keyword evidence="3 5" id="KW-0378">Hydrolase</keyword>
<evidence type="ECO:0000256" key="4">
    <source>
        <dbReference type="ARBA" id="ARBA00022825"/>
    </source>
</evidence>
<dbReference type="PANTHER" id="PTHR42884:SF14">
    <property type="entry name" value="NEUROENDOCRINE CONVERTASE 1"/>
    <property type="match status" value="1"/>
</dbReference>
<dbReference type="SUPFAM" id="SSF52743">
    <property type="entry name" value="Subtilisin-like"/>
    <property type="match status" value="1"/>
</dbReference>
<evidence type="ECO:0000256" key="5">
    <source>
        <dbReference type="PROSITE-ProRule" id="PRU01240"/>
    </source>
</evidence>
<keyword evidence="2" id="KW-0732">Signal</keyword>
<dbReference type="Pfam" id="PF00082">
    <property type="entry name" value="Peptidase_S8"/>
    <property type="match status" value="1"/>
</dbReference>